<reference evidence="3 4" key="1">
    <citation type="submission" date="2019-09" db="EMBL/GenBank/DDBJ databases">
        <title>Draft genome sequence of the thermophilic Saccharopolyspora hirsuta VKM Ac-666T.</title>
        <authorList>
            <person name="Lobastova T.G."/>
            <person name="Fokina V."/>
            <person name="Bragin E.Y."/>
            <person name="Shtratnikova V.Y."/>
            <person name="Starodumova I.P."/>
            <person name="Tarlachkov S.V."/>
            <person name="Donova M.V."/>
        </authorList>
    </citation>
    <scope>NUCLEOTIDE SEQUENCE [LARGE SCALE GENOMIC DNA]</scope>
    <source>
        <strain evidence="3 4">VKM Ac-666</strain>
    </source>
</reference>
<comment type="caution">
    <text evidence="3">The sequence shown here is derived from an EMBL/GenBank/DDBJ whole genome shotgun (WGS) entry which is preliminary data.</text>
</comment>
<gene>
    <name evidence="3" type="ORF">F1721_01815</name>
</gene>
<feature type="compositionally biased region" description="Basic and acidic residues" evidence="1">
    <location>
        <begin position="485"/>
        <end position="495"/>
    </location>
</feature>
<evidence type="ECO:0000256" key="1">
    <source>
        <dbReference type="SAM" id="MobiDB-lite"/>
    </source>
</evidence>
<dbReference type="PANTHER" id="PTHR30483">
    <property type="entry name" value="LEUCINE-SPECIFIC-BINDING PROTEIN"/>
    <property type="match status" value="1"/>
</dbReference>
<keyword evidence="4" id="KW-1185">Reference proteome</keyword>
<dbReference type="EMBL" id="VWPH01000001">
    <property type="protein sequence ID" value="KAA5838210.1"/>
    <property type="molecule type" value="Genomic_DNA"/>
</dbReference>
<keyword evidence="2" id="KW-1133">Transmembrane helix</keyword>
<dbReference type="InterPro" id="IPR051010">
    <property type="entry name" value="BCAA_transport"/>
</dbReference>
<dbReference type="SUPFAM" id="SSF53822">
    <property type="entry name" value="Periplasmic binding protein-like I"/>
    <property type="match status" value="1"/>
</dbReference>
<evidence type="ECO:0000256" key="2">
    <source>
        <dbReference type="SAM" id="Phobius"/>
    </source>
</evidence>
<accession>A0A5M7C9Y6</accession>
<proteinExistence type="predicted"/>
<protein>
    <submittedName>
        <fullName evidence="3">ABC transporter substrate-binding protein</fullName>
    </submittedName>
</protein>
<evidence type="ECO:0000313" key="3">
    <source>
        <dbReference type="EMBL" id="KAA5838210.1"/>
    </source>
</evidence>
<dbReference type="Gene3D" id="3.40.50.2300">
    <property type="match status" value="2"/>
</dbReference>
<organism evidence="3 4">
    <name type="scientific">Saccharopolyspora hirsuta</name>
    <dbReference type="NCBI Taxonomy" id="1837"/>
    <lineage>
        <taxon>Bacteria</taxon>
        <taxon>Bacillati</taxon>
        <taxon>Actinomycetota</taxon>
        <taxon>Actinomycetes</taxon>
        <taxon>Pseudonocardiales</taxon>
        <taxon>Pseudonocardiaceae</taxon>
        <taxon>Saccharopolyspora</taxon>
    </lineage>
</organism>
<dbReference type="RefSeq" id="WP_150064716.1">
    <property type="nucleotide sequence ID" value="NZ_VWPH01000001.1"/>
</dbReference>
<name>A0A5M7C9Y6_SACHI</name>
<dbReference type="PANTHER" id="PTHR30483:SF6">
    <property type="entry name" value="PERIPLASMIC BINDING PROTEIN OF ABC TRANSPORTER FOR NATURAL AMINO ACIDS"/>
    <property type="match status" value="1"/>
</dbReference>
<dbReference type="AlphaFoldDB" id="A0A5M7C9Y6"/>
<keyword evidence="2" id="KW-0812">Transmembrane</keyword>
<dbReference type="OrthoDB" id="3440574at2"/>
<keyword evidence="2" id="KW-0472">Membrane</keyword>
<dbReference type="InterPro" id="IPR028082">
    <property type="entry name" value="Peripla_BP_I"/>
</dbReference>
<feature type="transmembrane region" description="Helical" evidence="2">
    <location>
        <begin position="17"/>
        <end position="36"/>
    </location>
</feature>
<evidence type="ECO:0000313" key="4">
    <source>
        <dbReference type="Proteomes" id="UP000323946"/>
    </source>
</evidence>
<dbReference type="SMR" id="A0A5M7C9Y6"/>
<feature type="region of interest" description="Disordered" evidence="1">
    <location>
        <begin position="483"/>
        <end position="521"/>
    </location>
</feature>
<dbReference type="Proteomes" id="UP000323946">
    <property type="component" value="Unassembled WGS sequence"/>
</dbReference>
<sequence>MGIYLEQTWWRKNRRKVLVLSAVVLLVVAGVVTWVWQSRWCAAGIQRVAETGECVGLSDGSFEFHPDLSGVLAKIEEENKRVEAAGNYVSIAYLAPMTLTGEDTITTEATRNGLQGAYLAQVRANDPVLRGQPGSRKTGWGGDFPLIRLLPTNPGSQFQQWAPVVEQIKAARSTPDRVVAVAGLGQSHEGTRSAVRELSAAGIPMVGATITADAFTEDESAGRFSGLVRVAPSNTEQVEAVVQQRLNGSRRAMLVQDENQSDLLATDLASAFNEVYPRTGGQLLRPETYNTELGSSANAFDPIVRNICVAKPDVLFFSGRYRDLSTLLNVLAERRCPDVELRVLTLDSVVDIAGVDEIRSNLSPGTTVEYTHLSSPAAWDVAPWAFDRSVVEYFRSGYFREFQDDSAGDGMATTSFDAVGVAVTAIQRAAGTTHDVDVVTPKSVTSQFHRMHGTDQLAGASGFLSFDCVGHPEDKPISVFSLEAGDPRPTSEIRPEVVSASGRIRTDPKDAESYVPTPRCR</sequence>